<evidence type="ECO:0000313" key="1">
    <source>
        <dbReference type="EMBL" id="MBF6299061.1"/>
    </source>
</evidence>
<sequence length="384" mass="41378">MTVLTGATVIYALLPDPPRPSLELAALAVAQPEQIDGEVSGSVGMAPKPFSIGATNADITLKNNGSAPALITAANVQVLFAEQLDDCAKAGGGPSVITGHYTAKLPTPLPSRPFAVKRDMRFEVKGGSVDRLSFSVGPEQQNISSPRPYLIVAHVALVHDGSASLDVGNIAIVTNTNAIRRQAAEPVDIQCVEKNSALLDSLYEIQAIRSTEIDHLRDRYREILTPETVPAQQRCRNWPESSQIPQLCATYRQRELSVSVHLTEPPVVDKTMIVVRVDTDDPAQKYQVVVALQTIPGSSPGPRWSCSGLGLSRGTDDASGPCSQWTTLDMGTDGVLTLKTQVYPYFTHRMLTLTADLKQQTGRRTNVLVASTPNDKGLTVERGY</sequence>
<reference evidence="1 2" key="1">
    <citation type="submission" date="2020-10" db="EMBL/GenBank/DDBJ databases">
        <title>Identification of Nocardia species via Next-generation sequencing and recognition of intraspecies genetic diversity.</title>
        <authorList>
            <person name="Li P."/>
            <person name="Li P."/>
            <person name="Lu B."/>
        </authorList>
    </citation>
    <scope>NUCLEOTIDE SEQUENCE [LARGE SCALE GENOMIC DNA]</scope>
    <source>
        <strain evidence="1 2">BJ06-0157</strain>
    </source>
</reference>
<name>A0ABS0CR53_9NOCA</name>
<keyword evidence="2" id="KW-1185">Reference proteome</keyword>
<gene>
    <name evidence="1" type="ORF">IU459_16145</name>
</gene>
<protein>
    <submittedName>
        <fullName evidence="1">Uncharacterized protein</fullName>
    </submittedName>
</protein>
<dbReference type="EMBL" id="JADLQX010000011">
    <property type="protein sequence ID" value="MBF6299061.1"/>
    <property type="molecule type" value="Genomic_DNA"/>
</dbReference>
<dbReference type="RefSeq" id="WP_195130354.1">
    <property type="nucleotide sequence ID" value="NZ_JADLQX010000011.1"/>
</dbReference>
<comment type="caution">
    <text evidence="1">The sequence shown here is derived from an EMBL/GenBank/DDBJ whole genome shotgun (WGS) entry which is preliminary data.</text>
</comment>
<proteinExistence type="predicted"/>
<evidence type="ECO:0000313" key="2">
    <source>
        <dbReference type="Proteomes" id="UP000702209"/>
    </source>
</evidence>
<dbReference type="Proteomes" id="UP000702209">
    <property type="component" value="Unassembled WGS sequence"/>
</dbReference>
<organism evidence="1 2">
    <name type="scientific">Nocardia amamiensis</name>
    <dbReference type="NCBI Taxonomy" id="404578"/>
    <lineage>
        <taxon>Bacteria</taxon>
        <taxon>Bacillati</taxon>
        <taxon>Actinomycetota</taxon>
        <taxon>Actinomycetes</taxon>
        <taxon>Mycobacteriales</taxon>
        <taxon>Nocardiaceae</taxon>
        <taxon>Nocardia</taxon>
    </lineage>
</organism>
<accession>A0ABS0CR53</accession>